<feature type="region of interest" description="Disordered" evidence="1">
    <location>
        <begin position="217"/>
        <end position="269"/>
    </location>
</feature>
<name>A0ABY6TEH1_9CORY</name>
<accession>A0ABY6TEH1</accession>
<evidence type="ECO:0000313" key="4">
    <source>
        <dbReference type="Proteomes" id="UP000280707"/>
    </source>
</evidence>
<feature type="signal peptide" evidence="2">
    <location>
        <begin position="1"/>
        <end position="28"/>
    </location>
</feature>
<reference evidence="3 4" key="1">
    <citation type="submission" date="2018-12" db="EMBL/GenBank/DDBJ databases">
        <authorList>
            <consortium name="Pathogen Informatics"/>
        </authorList>
    </citation>
    <scope>NUCLEOTIDE SEQUENCE [LARGE SCALE GENOMIC DNA]</scope>
    <source>
        <strain evidence="3 4">NCTC934</strain>
    </source>
</reference>
<evidence type="ECO:0000256" key="1">
    <source>
        <dbReference type="SAM" id="MobiDB-lite"/>
    </source>
</evidence>
<dbReference type="RefSeq" id="WP_126319394.1">
    <property type="nucleotide sequence ID" value="NZ_LR134408.1"/>
</dbReference>
<keyword evidence="2" id="KW-0732">Signal</keyword>
<feature type="region of interest" description="Disordered" evidence="1">
    <location>
        <begin position="88"/>
        <end position="113"/>
    </location>
</feature>
<feature type="chain" id="PRO_5045740246" evidence="2">
    <location>
        <begin position="29"/>
        <end position="321"/>
    </location>
</feature>
<dbReference type="Proteomes" id="UP000280707">
    <property type="component" value="Chromosome"/>
</dbReference>
<keyword evidence="4" id="KW-1185">Reference proteome</keyword>
<proteinExistence type="predicted"/>
<gene>
    <name evidence="3" type="ORF">NCTC934_01548</name>
</gene>
<evidence type="ECO:0000256" key="2">
    <source>
        <dbReference type="SAM" id="SignalP"/>
    </source>
</evidence>
<sequence>MKLNKRVLASAALSTSLVASVVTPVAWATDGHVNCAQDSGDGSDPHSGFNVNDADYLQPNCELSQGEASQPGVEEELKQLLPSEVVGGAEGSDVSFGDNGENLADGEQQSGQPLSVNEVKEGDKVITGSVYLLPGEQKILQAHYPNRTVATKVLKSDEKSGEEGKPSGGKVVTFTFDIPEDLQLKAGDEITVSRLVANSEEAANKDKPVKIIVKAADKGNGQAPGGGAGNNPSKPSVPGDNENPQKPPAPGGGENLPKPPTPGGGAGEDSSNFGNIFGVVAGLAGLAAVVAGIAKIFHPNSGLVRFLQPLRDFLAQFNIKF</sequence>
<evidence type="ECO:0000313" key="3">
    <source>
        <dbReference type="EMBL" id="VEH73254.1"/>
    </source>
</evidence>
<protein>
    <submittedName>
        <fullName evidence="3">Secreted protein</fullName>
    </submittedName>
</protein>
<dbReference type="EMBL" id="LR134408">
    <property type="protein sequence ID" value="VEH73254.1"/>
    <property type="molecule type" value="Genomic_DNA"/>
</dbReference>
<organism evidence="3 4">
    <name type="scientific">Corynebacterium segmentosum</name>
    <dbReference type="NCBI Taxonomy" id="43990"/>
    <lineage>
        <taxon>Bacteria</taxon>
        <taxon>Bacillati</taxon>
        <taxon>Actinomycetota</taxon>
        <taxon>Actinomycetes</taxon>
        <taxon>Mycobacteriales</taxon>
        <taxon>Corynebacteriaceae</taxon>
        <taxon>Corynebacterium</taxon>
    </lineage>
</organism>